<proteinExistence type="predicted"/>
<name>A0A381QFU1_9ZZZZ</name>
<dbReference type="AlphaFoldDB" id="A0A381QFU1"/>
<dbReference type="EMBL" id="UINC01001309">
    <property type="protein sequence ID" value="SUZ77239.1"/>
    <property type="molecule type" value="Genomic_DNA"/>
</dbReference>
<dbReference type="SUPFAM" id="SSF63829">
    <property type="entry name" value="Calcium-dependent phosphotriesterase"/>
    <property type="match status" value="1"/>
</dbReference>
<gene>
    <name evidence="1" type="ORF">METZ01_LOCUS30093</name>
</gene>
<accession>A0A381QFU1</accession>
<protein>
    <recommendedName>
        <fullName evidence="2">Two component regulator three Y domain-containing protein</fullName>
    </recommendedName>
</protein>
<dbReference type="InterPro" id="IPR015943">
    <property type="entry name" value="WD40/YVTN_repeat-like_dom_sf"/>
</dbReference>
<evidence type="ECO:0008006" key="2">
    <source>
        <dbReference type="Google" id="ProtNLM"/>
    </source>
</evidence>
<sequence>MAISFRIYLFILLSAITIMNAQPDSRFRPFDWVLYRGAGSITSITEGYSYAYVGTATGGIHRFSLFGNDFSEPVTVAQGLKNNAVTAVHFDHQTGIIWTATPDHIQYSYTREGDWRSIPLLETGLSRFDRIQRIGSSKNYIWLQGKSIYVKLDHSSGIVAGIFPFPDEIKIQWSSGPYGDDRSLEEILMNYSIMSGWMLTGDHLIDPLGRTVDIITGLAGRHGDVWIGCSDGTLLQGKSVSEIFYPISTGSFGVDVGGMTLTDEFLWLGGLDYVSGKGVSWLNLYSGESYTFEFDAVVNMSPTPIYSIWHSDQTIWAGGHKLALVYDKGDNYWRTLGVERGVPDGKVWDIVGDSSHVWMASSNGIRRLNQDSWREEPLGFEYLFQGIPVYDLDQTDGTVWIGSRSGLFIFNQVQPQLRNASELGRKEFAGTMYGVKAVKEFEGSIYACCDLGIVKFDLSEMVWELLFPAAYYHSKIVHAMAVNRKHIFLGTEEGLVRINKKTGFIREYFFPFIGQVNKLELKKNIIWMGTTNGLLKFKWTRES</sequence>
<organism evidence="1">
    <name type="scientific">marine metagenome</name>
    <dbReference type="NCBI Taxonomy" id="408172"/>
    <lineage>
        <taxon>unclassified sequences</taxon>
        <taxon>metagenomes</taxon>
        <taxon>ecological metagenomes</taxon>
    </lineage>
</organism>
<evidence type="ECO:0000313" key="1">
    <source>
        <dbReference type="EMBL" id="SUZ77239.1"/>
    </source>
</evidence>
<reference evidence="1" key="1">
    <citation type="submission" date="2018-05" db="EMBL/GenBank/DDBJ databases">
        <authorList>
            <person name="Lanie J.A."/>
            <person name="Ng W.-L."/>
            <person name="Kazmierczak K.M."/>
            <person name="Andrzejewski T.M."/>
            <person name="Davidsen T.M."/>
            <person name="Wayne K.J."/>
            <person name="Tettelin H."/>
            <person name="Glass J.I."/>
            <person name="Rusch D."/>
            <person name="Podicherti R."/>
            <person name="Tsui H.-C.T."/>
            <person name="Winkler M.E."/>
        </authorList>
    </citation>
    <scope>NUCLEOTIDE SEQUENCE</scope>
</reference>
<dbReference type="Gene3D" id="2.130.10.10">
    <property type="entry name" value="YVTN repeat-like/Quinoprotein amine dehydrogenase"/>
    <property type="match status" value="3"/>
</dbReference>